<dbReference type="EMBL" id="KV427622">
    <property type="protein sequence ID" value="KZT06872.1"/>
    <property type="molecule type" value="Genomic_DNA"/>
</dbReference>
<sequence>MQHLCAQSLALSPPCIPASSVVPRAGSPILAAAPHSEPQCAPIDSAAVPAHHSLNISHQPCTSDCPHQRPTSRMVPSSPRSPHRKTFSAFLPSSWFANAPPPPHSPPPPKPAPRRSRTDPAVVGPEVGVSVSPSLASSVSSILYSPQPSSPFSTAGVPPPRIPKSIHIPRDKMKLARKVKKLSRIAIGDEPPSPGGRQLADMLEDPYSLTIMSPILLASSSPAASTTTFSETQSQKGSLKRSNTFNTRPAPPVPPLPPSASIHRAHSLAALQSKLVIPAAPPKARMSPISPVVFARPDEDGSQTSSAFYSDSNIPSKAPSIIREVDESPVTERPRSKATRRPSTAPAETGSSSRDPSSLSAPITEESLAPSTGKPTVKLIHNPSDAPPPLLLNAPPPRPSRTMSPLPTSLHLKATHSSSLPNRRTPSPLPRNLFDSDSGGGAVPKRSASLRAKVPRSKVARRRLSLDLRMLTPEPTRGAKLRKNKTTLVTKRALEELVKEEGEDAERGEADGFSRMGEPMSDKQRAMNLRRARKMMQLFGDKPPNELFQVTATATAHAEDSISIVTDSRRSSRATFASITSSTISLTVHRRVRDSFPSSRSASEPPSPLVFTGAEQLPDVKAEGEAEDRSRKSELEQGQELHDDAHPDTKTAGSEIDPAQATESRDEDPAQQAEPESKSDVVPPLTPSSPISPTTRTARAKPSIASLSLASTVSHTFTHRRSYSHQSQVPLMSRSHELESEPPHAARNVPPRTPPPFSNFAPIPPVGDVRWNTETEPPRSPVAPSEEFRARRLRAAKLSRFFGVAPHDLADALAATPATPAIPQLGKHNSAHGYDESMPEVPAQAYVQTAREEPTVAPERKASMTVEVAAEVPRGFRLGRQEKKAVQELDMADVLDQLRRMR</sequence>
<dbReference type="Proteomes" id="UP000076871">
    <property type="component" value="Unassembled WGS sequence"/>
</dbReference>
<feature type="region of interest" description="Disordered" evidence="1">
    <location>
        <begin position="555"/>
        <end position="576"/>
    </location>
</feature>
<gene>
    <name evidence="2" type="ORF">LAESUDRAFT_759042</name>
</gene>
<feature type="region of interest" description="Disordered" evidence="1">
    <location>
        <begin position="97"/>
        <end position="126"/>
    </location>
</feature>
<feature type="compositionally biased region" description="Basic and acidic residues" evidence="1">
    <location>
        <begin position="734"/>
        <end position="744"/>
    </location>
</feature>
<organism evidence="2 3">
    <name type="scientific">Laetiporus sulphureus 93-53</name>
    <dbReference type="NCBI Taxonomy" id="1314785"/>
    <lineage>
        <taxon>Eukaryota</taxon>
        <taxon>Fungi</taxon>
        <taxon>Dikarya</taxon>
        <taxon>Basidiomycota</taxon>
        <taxon>Agaricomycotina</taxon>
        <taxon>Agaricomycetes</taxon>
        <taxon>Polyporales</taxon>
        <taxon>Laetiporus</taxon>
    </lineage>
</organism>
<reference evidence="2 3" key="1">
    <citation type="journal article" date="2016" name="Mol. Biol. Evol.">
        <title>Comparative Genomics of Early-Diverging Mushroom-Forming Fungi Provides Insights into the Origins of Lignocellulose Decay Capabilities.</title>
        <authorList>
            <person name="Nagy L.G."/>
            <person name="Riley R."/>
            <person name="Tritt A."/>
            <person name="Adam C."/>
            <person name="Daum C."/>
            <person name="Floudas D."/>
            <person name="Sun H."/>
            <person name="Yadav J.S."/>
            <person name="Pangilinan J."/>
            <person name="Larsson K.H."/>
            <person name="Matsuura K."/>
            <person name="Barry K."/>
            <person name="Labutti K."/>
            <person name="Kuo R."/>
            <person name="Ohm R.A."/>
            <person name="Bhattacharya S.S."/>
            <person name="Shirouzu T."/>
            <person name="Yoshinaga Y."/>
            <person name="Martin F.M."/>
            <person name="Grigoriev I.V."/>
            <person name="Hibbett D.S."/>
        </authorList>
    </citation>
    <scope>NUCLEOTIDE SEQUENCE [LARGE SCALE GENOMIC DNA]</scope>
    <source>
        <strain evidence="2 3">93-53</strain>
    </source>
</reference>
<feature type="compositionally biased region" description="Polar residues" evidence="1">
    <location>
        <begin position="231"/>
        <end position="247"/>
    </location>
</feature>
<feature type="region of interest" description="Disordered" evidence="1">
    <location>
        <begin position="59"/>
        <end position="84"/>
    </location>
</feature>
<feature type="compositionally biased region" description="Pro residues" evidence="1">
    <location>
        <begin position="249"/>
        <end position="258"/>
    </location>
</feature>
<dbReference type="AlphaFoldDB" id="A0A165EEE9"/>
<dbReference type="RefSeq" id="XP_040764612.1">
    <property type="nucleotide sequence ID" value="XM_040912535.1"/>
</dbReference>
<feature type="compositionally biased region" description="Low complexity" evidence="1">
    <location>
        <begin position="351"/>
        <end position="360"/>
    </location>
</feature>
<proteinExistence type="predicted"/>
<feature type="region of interest" description="Disordered" evidence="1">
    <location>
        <begin position="147"/>
        <end position="166"/>
    </location>
</feature>
<name>A0A165EEE9_9APHY</name>
<evidence type="ECO:0000256" key="1">
    <source>
        <dbReference type="SAM" id="MobiDB-lite"/>
    </source>
</evidence>
<dbReference type="GeneID" id="63829563"/>
<feature type="compositionally biased region" description="Basic and acidic residues" evidence="1">
    <location>
        <begin position="500"/>
        <end position="512"/>
    </location>
</feature>
<feature type="region of interest" description="Disordered" evidence="1">
    <location>
        <begin position="500"/>
        <end position="522"/>
    </location>
</feature>
<feature type="region of interest" description="Disordered" evidence="1">
    <location>
        <begin position="596"/>
        <end position="787"/>
    </location>
</feature>
<feature type="compositionally biased region" description="Polar residues" evidence="1">
    <location>
        <begin position="69"/>
        <end position="80"/>
    </location>
</feature>
<feature type="compositionally biased region" description="Pro residues" evidence="1">
    <location>
        <begin position="751"/>
        <end position="765"/>
    </location>
</feature>
<dbReference type="OrthoDB" id="3269550at2759"/>
<feature type="compositionally biased region" description="Pro residues" evidence="1">
    <location>
        <begin position="99"/>
        <end position="111"/>
    </location>
</feature>
<feature type="compositionally biased region" description="Polar residues" evidence="1">
    <location>
        <begin position="415"/>
        <end position="425"/>
    </location>
</feature>
<feature type="region of interest" description="Disordered" evidence="1">
    <location>
        <begin position="226"/>
        <end position="261"/>
    </location>
</feature>
<feature type="compositionally biased region" description="Basic and acidic residues" evidence="1">
    <location>
        <begin position="618"/>
        <end position="649"/>
    </location>
</feature>
<protein>
    <submittedName>
        <fullName evidence="2">Uncharacterized protein</fullName>
    </submittedName>
</protein>
<feature type="region of interest" description="Disordered" evidence="1">
    <location>
        <begin position="293"/>
        <end position="457"/>
    </location>
</feature>
<feature type="compositionally biased region" description="Polar residues" evidence="1">
    <location>
        <begin position="302"/>
        <end position="315"/>
    </location>
</feature>
<dbReference type="InParanoid" id="A0A165EEE9"/>
<feature type="compositionally biased region" description="Basic and acidic residues" evidence="1">
    <location>
        <begin position="323"/>
        <end position="335"/>
    </location>
</feature>
<feature type="compositionally biased region" description="Polar residues" evidence="1">
    <location>
        <begin position="705"/>
        <end position="716"/>
    </location>
</feature>
<evidence type="ECO:0000313" key="3">
    <source>
        <dbReference type="Proteomes" id="UP000076871"/>
    </source>
</evidence>
<accession>A0A165EEE9</accession>
<keyword evidence="3" id="KW-1185">Reference proteome</keyword>
<feature type="compositionally biased region" description="Pro residues" evidence="1">
    <location>
        <begin position="385"/>
        <end position="399"/>
    </location>
</feature>
<evidence type="ECO:0000313" key="2">
    <source>
        <dbReference type="EMBL" id="KZT06872.1"/>
    </source>
</evidence>